<keyword evidence="3 8" id="KW-0001">2Fe-2S</keyword>
<keyword evidence="12" id="KW-1185">Reference proteome</keyword>
<evidence type="ECO:0000313" key="11">
    <source>
        <dbReference type="EMBL" id="KAK4073067.1"/>
    </source>
</evidence>
<evidence type="ECO:0000256" key="8">
    <source>
        <dbReference type="RuleBase" id="RU364001"/>
    </source>
</evidence>
<keyword evidence="4 8" id="KW-0479">Metal-binding</keyword>
<comment type="caution">
    <text evidence="11">The sequence shown here is derived from an EMBL/GenBank/DDBJ whole genome shotgun (WGS) entry which is preliminary data.</text>
</comment>
<evidence type="ECO:0000256" key="7">
    <source>
        <dbReference type="ARBA" id="ARBA00023014"/>
    </source>
</evidence>
<comment type="cofactor">
    <cofactor evidence="8">
        <name>[2Fe-2S] cluster</name>
        <dbReference type="ChEBI" id="CHEBI:190135"/>
    </cofactor>
    <text evidence="8">Binds 1 [2Fe-2S] cluster.</text>
</comment>
<proteinExistence type="inferred from homology"/>
<dbReference type="EMBL" id="JAWRVI010000173">
    <property type="protein sequence ID" value="KAK4073067.1"/>
    <property type="molecule type" value="Genomic_DNA"/>
</dbReference>
<evidence type="ECO:0000256" key="3">
    <source>
        <dbReference type="ARBA" id="ARBA00022714"/>
    </source>
</evidence>
<dbReference type="InterPro" id="IPR010241">
    <property type="entry name" value="Fd_pln"/>
</dbReference>
<dbReference type="InterPro" id="IPR012675">
    <property type="entry name" value="Beta-grasp_dom_sf"/>
</dbReference>
<organism evidence="11 12">
    <name type="scientific">Purpureocillium lilacinum</name>
    <name type="common">Paecilomyces lilacinus</name>
    <dbReference type="NCBI Taxonomy" id="33203"/>
    <lineage>
        <taxon>Eukaryota</taxon>
        <taxon>Fungi</taxon>
        <taxon>Dikarya</taxon>
        <taxon>Ascomycota</taxon>
        <taxon>Pezizomycotina</taxon>
        <taxon>Sordariomycetes</taxon>
        <taxon>Hypocreomycetidae</taxon>
        <taxon>Hypocreales</taxon>
        <taxon>Ophiocordycipitaceae</taxon>
        <taxon>Purpureocillium</taxon>
    </lineage>
</organism>
<evidence type="ECO:0000256" key="1">
    <source>
        <dbReference type="ARBA" id="ARBA00007874"/>
    </source>
</evidence>
<feature type="domain" description="2Fe-2S ferredoxin-type" evidence="10">
    <location>
        <begin position="120"/>
        <end position="184"/>
    </location>
</feature>
<evidence type="ECO:0000256" key="5">
    <source>
        <dbReference type="ARBA" id="ARBA00022982"/>
    </source>
</evidence>
<evidence type="ECO:0000259" key="10">
    <source>
        <dbReference type="Pfam" id="PF00111"/>
    </source>
</evidence>
<dbReference type="InterPro" id="IPR036010">
    <property type="entry name" value="2Fe-2S_ferredoxin-like_sf"/>
</dbReference>
<keyword evidence="8" id="KW-0150">Chloroplast</keyword>
<dbReference type="CDD" id="cd00207">
    <property type="entry name" value="fer2"/>
    <property type="match status" value="1"/>
</dbReference>
<dbReference type="Gene3D" id="3.10.20.30">
    <property type="match status" value="1"/>
</dbReference>
<dbReference type="NCBIfam" id="TIGR02008">
    <property type="entry name" value="fdx_plant"/>
    <property type="match status" value="1"/>
</dbReference>
<keyword evidence="8" id="KW-0934">Plastid</keyword>
<sequence>MSSVAQWSYWRAPRSFGAQLPPKTHFSAFGRLRDQQPGNILSEPGLGMSLAKPLFFSARDSRVSGTSKYKATHPRPIDVRTSPSALHPLKPRQFSKTSTFAKVISMGIFTVVFSTQGESEQHSFQRADDVTLLDAAEQAGFDWPYSSRSGSDSTSAARLTSGKVDLSEQSFLDDGQVAAGFILTDVAYPRSDCVLVLGVEGELF</sequence>
<dbReference type="PANTHER" id="PTHR43112:SF3">
    <property type="entry name" value="FERREDOXIN-2, CHLOROPLASTIC"/>
    <property type="match status" value="1"/>
</dbReference>
<gene>
    <name evidence="11" type="ORF">Purlil1_13155</name>
</gene>
<feature type="region of interest" description="Disordered" evidence="9">
    <location>
        <begin position="66"/>
        <end position="85"/>
    </location>
</feature>
<keyword evidence="6 8" id="KW-0408">Iron</keyword>
<keyword evidence="2 8" id="KW-0813">Transport</keyword>
<comment type="subcellular location">
    <subcellularLocation>
        <location evidence="8">Plastid</location>
        <location evidence="8">Chloroplast</location>
    </subcellularLocation>
</comment>
<protein>
    <recommendedName>
        <fullName evidence="8">Ferredoxin</fullName>
    </recommendedName>
</protein>
<evidence type="ECO:0000256" key="4">
    <source>
        <dbReference type="ARBA" id="ARBA00022723"/>
    </source>
</evidence>
<evidence type="ECO:0000313" key="12">
    <source>
        <dbReference type="Proteomes" id="UP001287286"/>
    </source>
</evidence>
<dbReference type="SUPFAM" id="SSF54292">
    <property type="entry name" value="2Fe-2S ferredoxin-like"/>
    <property type="match status" value="1"/>
</dbReference>
<accession>A0ABR0BET8</accession>
<keyword evidence="5 8" id="KW-0249">Electron transport</keyword>
<evidence type="ECO:0000256" key="9">
    <source>
        <dbReference type="SAM" id="MobiDB-lite"/>
    </source>
</evidence>
<evidence type="ECO:0000256" key="2">
    <source>
        <dbReference type="ARBA" id="ARBA00022448"/>
    </source>
</evidence>
<dbReference type="InterPro" id="IPR001041">
    <property type="entry name" value="2Fe-2S_ferredoxin-type"/>
</dbReference>
<dbReference type="Pfam" id="PF00111">
    <property type="entry name" value="Fer2"/>
    <property type="match status" value="1"/>
</dbReference>
<dbReference type="PANTHER" id="PTHR43112">
    <property type="entry name" value="FERREDOXIN"/>
    <property type="match status" value="1"/>
</dbReference>
<evidence type="ECO:0000256" key="6">
    <source>
        <dbReference type="ARBA" id="ARBA00023004"/>
    </source>
</evidence>
<keyword evidence="7 8" id="KW-0411">Iron-sulfur</keyword>
<name>A0ABR0BET8_PURLI</name>
<comment type="function">
    <text evidence="8">Ferredoxins are iron-sulfur proteins that transfer electrons in a wide variety of metabolic reactions.</text>
</comment>
<dbReference type="Proteomes" id="UP001287286">
    <property type="component" value="Unassembled WGS sequence"/>
</dbReference>
<reference evidence="11 12" key="1">
    <citation type="journal article" date="2024" name="Microbiol. Resour. Announc.">
        <title>Genome annotations for the ascomycete fungi Trichoderma harzianum, Trichoderma aggressivum, and Purpureocillium lilacinum.</title>
        <authorList>
            <person name="Beijen E.P.W."/>
            <person name="Ohm R.A."/>
        </authorList>
    </citation>
    <scope>NUCLEOTIDE SEQUENCE [LARGE SCALE GENOMIC DNA]</scope>
    <source>
        <strain evidence="11 12">CBS 150709</strain>
    </source>
</reference>
<comment type="similarity">
    <text evidence="1 8">Belongs to the 2Fe2S plant-type ferredoxin family.</text>
</comment>